<dbReference type="EMBL" id="KT805703">
    <property type="protein sequence ID" value="AMM42955.1"/>
    <property type="molecule type" value="mRNA"/>
</dbReference>
<reference evidence="2" key="1">
    <citation type="journal article" date="2015" name="Int J Genomics">
        <title>Genome-Wide Identification and Characterization of the LRR-RLK Gene Family in Two Vernicia Species.</title>
        <authorList>
            <person name="Zhu H."/>
            <person name="Wang Y."/>
            <person name="Yin H."/>
            <person name="Gao M."/>
            <person name="Zhang Q."/>
            <person name="Chen Y."/>
        </authorList>
    </citation>
    <scope>NUCLEOTIDE SEQUENCE</scope>
</reference>
<dbReference type="AlphaFoldDB" id="A0A140G4I3"/>
<dbReference type="Gene3D" id="2.60.120.430">
    <property type="entry name" value="Galactose-binding lectin"/>
    <property type="match status" value="1"/>
</dbReference>
<feature type="domain" description="Malectin" evidence="1">
    <location>
        <begin position="96"/>
        <end position="202"/>
    </location>
</feature>
<dbReference type="PANTHER" id="PTHR34081">
    <property type="entry name" value="MALECTIN DOMAIN-CONTAINING PROTEIN"/>
    <property type="match status" value="1"/>
</dbReference>
<name>A0A140G4I3_9ROSI</name>
<accession>A0A140G4I3</accession>
<protein>
    <submittedName>
        <fullName evidence="2">LRR-RLK</fullName>
    </submittedName>
</protein>
<evidence type="ECO:0000313" key="2">
    <source>
        <dbReference type="EMBL" id="AMM42955.1"/>
    </source>
</evidence>
<proteinExistence type="evidence at transcript level"/>
<dbReference type="InterPro" id="IPR021720">
    <property type="entry name" value="Malectin_dom"/>
</dbReference>
<dbReference type="Pfam" id="PF11721">
    <property type="entry name" value="Malectin"/>
    <property type="match status" value="1"/>
</dbReference>
<evidence type="ECO:0000259" key="1">
    <source>
        <dbReference type="Pfam" id="PF11721"/>
    </source>
</evidence>
<dbReference type="PANTHER" id="PTHR34081:SF1">
    <property type="entry name" value="MALECTIN, LEUCINE-RICH REPEAT DOMAIN, L DOMAIN-LIKE PROTEIN-RELATED"/>
    <property type="match status" value="1"/>
</dbReference>
<organism evidence="2">
    <name type="scientific">Vernicia montana</name>
    <dbReference type="NCBI Taxonomy" id="316732"/>
    <lineage>
        <taxon>Eukaryota</taxon>
        <taxon>Viridiplantae</taxon>
        <taxon>Streptophyta</taxon>
        <taxon>Embryophyta</taxon>
        <taxon>Tracheophyta</taxon>
        <taxon>Spermatophyta</taxon>
        <taxon>Magnoliopsida</taxon>
        <taxon>eudicotyledons</taxon>
        <taxon>Gunneridae</taxon>
        <taxon>Pentapetalae</taxon>
        <taxon>rosids</taxon>
        <taxon>fabids</taxon>
        <taxon>Malpighiales</taxon>
        <taxon>Euphorbiaceae</taxon>
        <taxon>Crotonoideae</taxon>
        <taxon>Aleuritideae</taxon>
        <taxon>Vernicia</taxon>
    </lineage>
</organism>
<sequence>MIDLSFNNLEGEIPLDGKIPDFLFLGQNKLNGSVPGKFLLETKNIDLSYNNFSFPANCQEKANINLYRGSSFKNNLSRLLPCSGKSSQCTQYYQQFHINCGGRDVHVRNGNGKLLYEGDEHAEGGAASNYFKAESWGFSSVGDYMDDRDRNSQYTLLNTSKLSMDYSDLYTTARKAPVSLTYYGYCLENGNYIVQLHFAEIQ</sequence>